<evidence type="ECO:0000256" key="1">
    <source>
        <dbReference type="SAM" id="MobiDB-lite"/>
    </source>
</evidence>
<dbReference type="RefSeq" id="WP_014808442.1">
    <property type="nucleotide sequence ID" value="NC_018025.1"/>
</dbReference>
<dbReference type="SUPFAM" id="SSF56988">
    <property type="entry name" value="Anthrax protective antigen"/>
    <property type="match status" value="1"/>
</dbReference>
<dbReference type="OrthoDB" id="5513570at2"/>
<dbReference type="KEGG" id="dti:Desti_0554"/>
<feature type="compositionally biased region" description="Basic and acidic residues" evidence="1">
    <location>
        <begin position="65"/>
        <end position="78"/>
    </location>
</feature>
<evidence type="ECO:0000313" key="3">
    <source>
        <dbReference type="EMBL" id="AFM23286.1"/>
    </source>
</evidence>
<dbReference type="AlphaFoldDB" id="I4C145"/>
<sequence>MRHSRVRFAAVVAGLILLLVVTGFADDYLVIKKKDGASQRVPLKFNPDQIESLHVEPGQPGVPAAKDEEPPEAARPEEPEGAPTAPMILRQGGQAPVRGLPQQSQEQESARDQGARTTQPPAQERQRSEAPAAGPKKVEQAAIPAPGKGFSVNIYKLPDNIKALPDYSAFPPVGTTTCDRINLEPSKGENDPGGLPENTNGLGLRFMGMFMVSGEGIFKWRLQSKDGARMHIDDKTVIENDGVHESASKTAYVHLAEGIHTVIIDSFNSQGAPLLKLFLQPPMGPEQVFSSTAGAVGWKEPDKPYDVLWGQVYFVPKGNYPEGPDFSQLSPIGRLITPSLDLTGTTGFVGLPGKKEMVGVRYQGFFNVQGAGIFAFRLVADSFARLTIGKQSIVETASSSKSDQSRLGWAFLQQGSYPITVDYFNPQGDPKLQLYVTAPTNKEELFAPAEVLEGFSAESSELSLIPAFVYFIKPNTKTLPNYNKMTPAGMFFTKAIDYPINRGTREFSGVPKREDWLGLRFYVKFTLSDQEAGNYKFRLVCDDVARLIVGKKMVLNADQLGKLQDVSGSVALPAGSHEMFLDYMQGTGPSALQLYITSPGGEEKVFAFQ</sequence>
<dbReference type="Gene3D" id="2.60.120.380">
    <property type="match status" value="1"/>
</dbReference>
<dbReference type="EMBL" id="CP003360">
    <property type="protein sequence ID" value="AFM23286.1"/>
    <property type="molecule type" value="Genomic_DNA"/>
</dbReference>
<dbReference type="SMART" id="SM00758">
    <property type="entry name" value="PA14"/>
    <property type="match status" value="2"/>
</dbReference>
<dbReference type="PROSITE" id="PS51820">
    <property type="entry name" value="PA14"/>
    <property type="match status" value="2"/>
</dbReference>
<dbReference type="HOGENOM" id="CLU_448147_0_0_7"/>
<dbReference type="InterPro" id="IPR037524">
    <property type="entry name" value="PA14/GLEYA"/>
</dbReference>
<gene>
    <name evidence="3" type="ordered locus">Desti_0554</name>
</gene>
<feature type="domain" description="PA14" evidence="2">
    <location>
        <begin position="311"/>
        <end position="450"/>
    </location>
</feature>
<protein>
    <submittedName>
        <fullName evidence="3">PA14 domain-containing protein</fullName>
    </submittedName>
</protein>
<keyword evidence="4" id="KW-1185">Reference proteome</keyword>
<dbReference type="InterPro" id="IPR011658">
    <property type="entry name" value="PA14_dom"/>
</dbReference>
<organism evidence="3 4">
    <name type="scientific">Desulfomonile tiedjei (strain ATCC 49306 / DSM 6799 / DCB-1)</name>
    <dbReference type="NCBI Taxonomy" id="706587"/>
    <lineage>
        <taxon>Bacteria</taxon>
        <taxon>Pseudomonadati</taxon>
        <taxon>Thermodesulfobacteriota</taxon>
        <taxon>Desulfomonilia</taxon>
        <taxon>Desulfomonilales</taxon>
        <taxon>Desulfomonilaceae</taxon>
        <taxon>Desulfomonile</taxon>
    </lineage>
</organism>
<evidence type="ECO:0000259" key="2">
    <source>
        <dbReference type="PROSITE" id="PS51820"/>
    </source>
</evidence>
<reference evidence="4" key="1">
    <citation type="submission" date="2012-06" db="EMBL/GenBank/DDBJ databases">
        <title>Complete sequence of chromosome of Desulfomonile tiedjei DSM 6799.</title>
        <authorList>
            <person name="Lucas S."/>
            <person name="Copeland A."/>
            <person name="Lapidus A."/>
            <person name="Glavina del Rio T."/>
            <person name="Dalin E."/>
            <person name="Tice H."/>
            <person name="Bruce D."/>
            <person name="Goodwin L."/>
            <person name="Pitluck S."/>
            <person name="Peters L."/>
            <person name="Ovchinnikova G."/>
            <person name="Zeytun A."/>
            <person name="Lu M."/>
            <person name="Kyrpides N."/>
            <person name="Mavromatis K."/>
            <person name="Ivanova N."/>
            <person name="Brettin T."/>
            <person name="Detter J.C."/>
            <person name="Han C."/>
            <person name="Larimer F."/>
            <person name="Land M."/>
            <person name="Hauser L."/>
            <person name="Markowitz V."/>
            <person name="Cheng J.-F."/>
            <person name="Hugenholtz P."/>
            <person name="Woyke T."/>
            <person name="Wu D."/>
            <person name="Spring S."/>
            <person name="Schroeder M."/>
            <person name="Brambilla E."/>
            <person name="Klenk H.-P."/>
            <person name="Eisen J.A."/>
        </authorList>
    </citation>
    <scope>NUCLEOTIDE SEQUENCE [LARGE SCALE GENOMIC DNA]</scope>
    <source>
        <strain evidence="4">ATCC 49306 / DSM 6799 / DCB-1</strain>
    </source>
</reference>
<dbReference type="Gene3D" id="3.90.182.10">
    <property type="entry name" value="Toxin - Anthrax Protective Antigen,domain 1"/>
    <property type="match status" value="1"/>
</dbReference>
<accession>I4C145</accession>
<proteinExistence type="predicted"/>
<feature type="domain" description="PA14" evidence="2">
    <location>
        <begin position="145"/>
        <end position="293"/>
    </location>
</feature>
<dbReference type="Proteomes" id="UP000006055">
    <property type="component" value="Chromosome"/>
</dbReference>
<feature type="region of interest" description="Disordered" evidence="1">
    <location>
        <begin position="52"/>
        <end position="144"/>
    </location>
</feature>
<dbReference type="Pfam" id="PF07691">
    <property type="entry name" value="PA14"/>
    <property type="match status" value="1"/>
</dbReference>
<evidence type="ECO:0000313" key="4">
    <source>
        <dbReference type="Proteomes" id="UP000006055"/>
    </source>
</evidence>
<dbReference type="STRING" id="706587.Desti_0554"/>
<dbReference type="eggNOG" id="COG3087">
    <property type="taxonomic scope" value="Bacteria"/>
</dbReference>
<name>I4C145_DESTA</name>